<evidence type="ECO:0000256" key="7">
    <source>
        <dbReference type="ARBA" id="ARBA00022737"/>
    </source>
</evidence>
<dbReference type="FunFam" id="2.160.10.10:FF:000002">
    <property type="entry name" value="Serine acetyltransferase"/>
    <property type="match status" value="1"/>
</dbReference>
<reference evidence="11" key="1">
    <citation type="submission" date="2015-08" db="EMBL/GenBank/DDBJ databases">
        <title>Draft genome sequence of Komagataeibacter europaeus CECT 8546 a cellulose producer strain from vinegar produced by the traditional method.</title>
        <authorList>
            <person name="Poehlein A."/>
            <person name="Valera M.J."/>
            <person name="Haack F.S."/>
            <person name="Mas A."/>
            <person name="Daniel R."/>
            <person name="Streit W.R."/>
            <person name="Mateo E."/>
        </authorList>
    </citation>
    <scope>NUCLEOTIDE SEQUENCE [LARGE SCALE GENOMIC DNA]</scope>
    <source>
        <strain evidence="11">CECT 8546</strain>
    </source>
</reference>
<organism evidence="11 12">
    <name type="scientific">Komagataeibacter europaeus</name>
    <name type="common">Gluconacetobacter europaeus</name>
    <dbReference type="NCBI Taxonomy" id="33995"/>
    <lineage>
        <taxon>Bacteria</taxon>
        <taxon>Pseudomonadati</taxon>
        <taxon>Pseudomonadota</taxon>
        <taxon>Alphaproteobacteria</taxon>
        <taxon>Acetobacterales</taxon>
        <taxon>Acetobacteraceae</taxon>
        <taxon>Komagataeibacter</taxon>
    </lineage>
</organism>
<dbReference type="SUPFAM" id="SSF51161">
    <property type="entry name" value="Trimeric LpxA-like enzymes"/>
    <property type="match status" value="1"/>
</dbReference>
<proteinExistence type="inferred from homology"/>
<keyword evidence="5" id="KW-0028">Amino-acid biosynthesis</keyword>
<evidence type="ECO:0000256" key="2">
    <source>
        <dbReference type="ARBA" id="ARBA00007274"/>
    </source>
</evidence>
<evidence type="ECO:0000256" key="8">
    <source>
        <dbReference type="ARBA" id="ARBA00023315"/>
    </source>
</evidence>
<dbReference type="GO" id="GO:0005737">
    <property type="term" value="C:cytoplasm"/>
    <property type="evidence" value="ECO:0007669"/>
    <property type="project" value="InterPro"/>
</dbReference>
<evidence type="ECO:0000259" key="10">
    <source>
        <dbReference type="Pfam" id="PF06426"/>
    </source>
</evidence>
<dbReference type="PROSITE" id="PS00101">
    <property type="entry name" value="HEXAPEP_TRANSFERASES"/>
    <property type="match status" value="1"/>
</dbReference>
<evidence type="ECO:0000256" key="3">
    <source>
        <dbReference type="ARBA" id="ARBA00013266"/>
    </source>
</evidence>
<comment type="pathway">
    <text evidence="1">Amino-acid biosynthesis; L-cysteine biosynthesis; L-cysteine from L-serine: step 1/2.</text>
</comment>
<dbReference type="CDD" id="cd03354">
    <property type="entry name" value="LbH_SAT"/>
    <property type="match status" value="1"/>
</dbReference>
<comment type="caution">
    <text evidence="11">The sequence shown here is derived from an EMBL/GenBank/DDBJ whole genome shotgun (WGS) entry which is preliminary data.</text>
</comment>
<dbReference type="STRING" id="33995.KOEU_24090"/>
<dbReference type="EMBL" id="LHUQ01000015">
    <property type="protein sequence ID" value="KON64058.1"/>
    <property type="molecule type" value="Genomic_DNA"/>
</dbReference>
<evidence type="ECO:0000256" key="9">
    <source>
        <dbReference type="ARBA" id="ARBA00049486"/>
    </source>
</evidence>
<gene>
    <name evidence="11" type="primary">cysE2</name>
    <name evidence="11" type="ORF">KOEU_24090</name>
</gene>
<evidence type="ECO:0000313" key="11">
    <source>
        <dbReference type="EMBL" id="KON64058.1"/>
    </source>
</evidence>
<dbReference type="InterPro" id="IPR042122">
    <property type="entry name" value="Ser_AcTrfase_N_sf"/>
</dbReference>
<dbReference type="InterPro" id="IPR001451">
    <property type="entry name" value="Hexapep"/>
</dbReference>
<dbReference type="InterPro" id="IPR018357">
    <property type="entry name" value="Hexapep_transf_CS"/>
</dbReference>
<dbReference type="Proteomes" id="UP000037566">
    <property type="component" value="Unassembled WGS sequence"/>
</dbReference>
<keyword evidence="6 11" id="KW-0808">Transferase</keyword>
<dbReference type="EC" id="2.3.1.30" evidence="3"/>
<evidence type="ECO:0000256" key="4">
    <source>
        <dbReference type="ARBA" id="ARBA00018522"/>
    </source>
</evidence>
<dbReference type="Pfam" id="PF00132">
    <property type="entry name" value="Hexapep"/>
    <property type="match status" value="1"/>
</dbReference>
<dbReference type="InterPro" id="IPR045304">
    <property type="entry name" value="LbH_SAT"/>
</dbReference>
<keyword evidence="8 11" id="KW-0012">Acyltransferase</keyword>
<comment type="catalytic activity">
    <reaction evidence="9">
        <text>L-serine + acetyl-CoA = O-acetyl-L-serine + CoA</text>
        <dbReference type="Rhea" id="RHEA:24560"/>
        <dbReference type="ChEBI" id="CHEBI:33384"/>
        <dbReference type="ChEBI" id="CHEBI:57287"/>
        <dbReference type="ChEBI" id="CHEBI:57288"/>
        <dbReference type="ChEBI" id="CHEBI:58340"/>
        <dbReference type="EC" id="2.3.1.30"/>
    </reaction>
</comment>
<dbReference type="PANTHER" id="PTHR42811">
    <property type="entry name" value="SERINE ACETYLTRANSFERASE"/>
    <property type="match status" value="1"/>
</dbReference>
<dbReference type="Gene3D" id="2.160.10.10">
    <property type="entry name" value="Hexapeptide repeat proteins"/>
    <property type="match status" value="1"/>
</dbReference>
<dbReference type="InterPro" id="IPR011004">
    <property type="entry name" value="Trimer_LpxA-like_sf"/>
</dbReference>
<protein>
    <recommendedName>
        <fullName evidence="4">Serine acetyltransferase</fullName>
        <ecNumber evidence="3">2.3.1.30</ecNumber>
    </recommendedName>
</protein>
<sequence>MTMAWDTLCNTLGRAEPALCGAGGAISTLPAGLAARLAAFTRPVWLNAQTWQSVLHDLFSRNTNLAELVMEDLAAIAGRNLEEGGLVATWIGGRGFHALFAHRAIHALWQENRRELALALKASLYATGCDIHPAARFGRRIFLDHAVGTVIGETATIGDDVSLWHGVTLGSTLMEEGDRHPKIGPGAVIGAGAIILGNITIGRGAIVAAGSVVLHAVPPWRVVAGNPAALKTGYVHPFGMKPEQD</sequence>
<dbReference type="GO" id="GO:0009001">
    <property type="term" value="F:serine O-acetyltransferase activity"/>
    <property type="evidence" value="ECO:0007669"/>
    <property type="project" value="UniProtKB-EC"/>
</dbReference>
<comment type="similarity">
    <text evidence="2">Belongs to the transferase hexapeptide repeat family.</text>
</comment>
<keyword evidence="7" id="KW-0677">Repeat</keyword>
<evidence type="ECO:0000256" key="6">
    <source>
        <dbReference type="ARBA" id="ARBA00022679"/>
    </source>
</evidence>
<dbReference type="Pfam" id="PF06426">
    <property type="entry name" value="SATase_N"/>
    <property type="match status" value="1"/>
</dbReference>
<evidence type="ECO:0000313" key="12">
    <source>
        <dbReference type="Proteomes" id="UP000037566"/>
    </source>
</evidence>
<name>A0A0M0EFN9_KOMEU</name>
<dbReference type="RefSeq" id="WP_053323544.1">
    <property type="nucleotide sequence ID" value="NZ_LHUQ01000015.1"/>
</dbReference>
<evidence type="ECO:0000256" key="5">
    <source>
        <dbReference type="ARBA" id="ARBA00022605"/>
    </source>
</evidence>
<dbReference type="PATRIC" id="fig|33995.3.peg.2686"/>
<dbReference type="GO" id="GO:0006535">
    <property type="term" value="P:cysteine biosynthetic process from serine"/>
    <property type="evidence" value="ECO:0007669"/>
    <property type="project" value="InterPro"/>
</dbReference>
<feature type="domain" description="Serine acetyltransferase N-terminal" evidence="10">
    <location>
        <begin position="28"/>
        <end position="99"/>
    </location>
</feature>
<evidence type="ECO:0000256" key="1">
    <source>
        <dbReference type="ARBA" id="ARBA00004876"/>
    </source>
</evidence>
<accession>A0A0M0EFN9</accession>
<dbReference type="Gene3D" id="1.10.3130.10">
    <property type="entry name" value="serine acetyltransferase, domain 1"/>
    <property type="match status" value="1"/>
</dbReference>
<dbReference type="AlphaFoldDB" id="A0A0M0EFN9"/>
<dbReference type="InterPro" id="IPR010493">
    <property type="entry name" value="Ser_AcTrfase_N"/>
</dbReference>
<keyword evidence="12" id="KW-1185">Reference proteome</keyword>
<dbReference type="OrthoDB" id="9801456at2"/>
<dbReference type="UniPathway" id="UPA00136">
    <property type="reaction ID" value="UER00199"/>
</dbReference>